<feature type="disulfide bond" evidence="1">
    <location>
        <begin position="198"/>
        <end position="208"/>
    </location>
</feature>
<dbReference type="Pfam" id="PF00314">
    <property type="entry name" value="Thaumatin"/>
    <property type="match status" value="1"/>
</dbReference>
<feature type="chain" id="PRO_5040283484" description="Thaumatin-like protein" evidence="2">
    <location>
        <begin position="20"/>
        <end position="256"/>
    </location>
</feature>
<evidence type="ECO:0000313" key="4">
    <source>
        <dbReference type="Proteomes" id="UP001049176"/>
    </source>
</evidence>
<keyword evidence="4" id="KW-1185">Reference proteome</keyword>
<feature type="disulfide bond" evidence="1">
    <location>
        <begin position="28"/>
        <end position="255"/>
    </location>
</feature>
<feature type="disulfide bond" evidence="1">
    <location>
        <begin position="183"/>
        <end position="197"/>
    </location>
</feature>
<feature type="signal peptide" evidence="2">
    <location>
        <begin position="1"/>
        <end position="19"/>
    </location>
</feature>
<gene>
    <name evidence="3" type="ORF">E1B28_005790</name>
</gene>
<evidence type="ECO:0000256" key="1">
    <source>
        <dbReference type="PIRSR" id="PIRSR002703-1"/>
    </source>
</evidence>
<evidence type="ECO:0000313" key="3">
    <source>
        <dbReference type="EMBL" id="KAG7094993.1"/>
    </source>
</evidence>
<dbReference type="PANTHER" id="PTHR31048">
    <property type="entry name" value="OS03G0233200 PROTEIN"/>
    <property type="match status" value="1"/>
</dbReference>
<dbReference type="InterPro" id="IPR001938">
    <property type="entry name" value="Thaumatin"/>
</dbReference>
<dbReference type="AlphaFoldDB" id="A0A9P7S601"/>
<feature type="disulfide bond" evidence="1">
    <location>
        <begin position="80"/>
        <end position="91"/>
    </location>
</feature>
<protein>
    <recommendedName>
        <fullName evidence="5">Thaumatin-like protein</fullName>
    </recommendedName>
</protein>
<evidence type="ECO:0008006" key="5">
    <source>
        <dbReference type="Google" id="ProtNLM"/>
    </source>
</evidence>
<dbReference type="KEGG" id="more:E1B28_005790"/>
<dbReference type="PRINTS" id="PR00347">
    <property type="entry name" value="THAUMATIN"/>
</dbReference>
<feature type="disulfide bond" evidence="1">
    <location>
        <begin position="154"/>
        <end position="223"/>
    </location>
</feature>
<comment type="caution">
    <text evidence="3">The sequence shown here is derived from an EMBL/GenBank/DDBJ whole genome shotgun (WGS) entry which is preliminary data.</text>
</comment>
<feature type="disulfide bond" evidence="1">
    <location>
        <begin position="149"/>
        <end position="242"/>
    </location>
</feature>
<feature type="disulfide bond" evidence="1">
    <location>
        <begin position="162"/>
        <end position="179"/>
    </location>
</feature>
<dbReference type="PIRSF" id="PIRSF002703">
    <property type="entry name" value="Thaumatin"/>
    <property type="match status" value="1"/>
</dbReference>
<dbReference type="EMBL" id="CM032183">
    <property type="protein sequence ID" value="KAG7094993.1"/>
    <property type="molecule type" value="Genomic_DNA"/>
</dbReference>
<evidence type="ECO:0000256" key="2">
    <source>
        <dbReference type="SAM" id="SignalP"/>
    </source>
</evidence>
<keyword evidence="1" id="KW-1015">Disulfide bond</keyword>
<dbReference type="Proteomes" id="UP001049176">
    <property type="component" value="Chromosome 3"/>
</dbReference>
<dbReference type="RefSeq" id="XP_043011463.1">
    <property type="nucleotide sequence ID" value="XM_043150376.1"/>
</dbReference>
<dbReference type="OrthoDB" id="430315at2759"/>
<feature type="disulfide bond" evidence="1">
    <location>
        <begin position="96"/>
        <end position="102"/>
    </location>
</feature>
<name>A0A9P7S601_9AGAR</name>
<proteinExistence type="predicted"/>
<reference evidence="3" key="1">
    <citation type="journal article" date="2021" name="Genome Biol. Evol.">
        <title>The assembled and annotated genome of the fairy-ring fungus Marasmius oreades.</title>
        <authorList>
            <person name="Hiltunen M."/>
            <person name="Ament-Velasquez S.L."/>
            <person name="Johannesson H."/>
        </authorList>
    </citation>
    <scope>NUCLEOTIDE SEQUENCE</scope>
    <source>
        <strain evidence="3">03SP1</strain>
    </source>
</reference>
<dbReference type="Gene3D" id="2.60.110.10">
    <property type="entry name" value="Thaumatin"/>
    <property type="match status" value="1"/>
</dbReference>
<dbReference type="SUPFAM" id="SSF49870">
    <property type="entry name" value="Osmotin, thaumatin-like protein"/>
    <property type="match status" value="1"/>
</dbReference>
<sequence>MQGLFVIVSVAIWVTAVNARTFTVKNNCHFTIWPGMFTDPNVGPARPDHATGWEAPSGSSVQFSVPDDWKAGRIWGRTSCNFATNPGPTSCVTGGCNGGLECAAQAGTGVPPASLAEWTLQGDGNRDFYDVSLVDGFNLPVAITNNVGCPVANCPVDLNPGCPAELRGPANPDGSNAGCKSACLANLDGNQQDSANCCSGSHNTPATCPASGVQFYDYFKGNCKNSYAYAFDEASGTALWTCDSGLKADYTLTFCP</sequence>
<dbReference type="GeneID" id="66074866"/>
<keyword evidence="2" id="KW-0732">Signal</keyword>
<accession>A0A9P7S601</accession>
<dbReference type="SMART" id="SM00205">
    <property type="entry name" value="THN"/>
    <property type="match status" value="1"/>
</dbReference>
<dbReference type="InterPro" id="IPR037176">
    <property type="entry name" value="Osmotin/thaumatin-like_sf"/>
</dbReference>
<dbReference type="PROSITE" id="PS51367">
    <property type="entry name" value="THAUMATIN_2"/>
    <property type="match status" value="1"/>
</dbReference>
<organism evidence="3 4">
    <name type="scientific">Marasmius oreades</name>
    <name type="common">fairy-ring Marasmius</name>
    <dbReference type="NCBI Taxonomy" id="181124"/>
    <lineage>
        <taxon>Eukaryota</taxon>
        <taxon>Fungi</taxon>
        <taxon>Dikarya</taxon>
        <taxon>Basidiomycota</taxon>
        <taxon>Agaricomycotina</taxon>
        <taxon>Agaricomycetes</taxon>
        <taxon>Agaricomycetidae</taxon>
        <taxon>Agaricales</taxon>
        <taxon>Marasmiineae</taxon>
        <taxon>Marasmiaceae</taxon>
        <taxon>Marasmius</taxon>
    </lineage>
</organism>